<evidence type="ECO:0000313" key="1">
    <source>
        <dbReference type="EMBL" id="KAH3696058.1"/>
    </source>
</evidence>
<accession>A0A9D3Y8X4</accession>
<protein>
    <submittedName>
        <fullName evidence="1">Uncharacterized protein</fullName>
    </submittedName>
</protein>
<sequence length="52" mass="5789">MFAINSTKSMGEIPAVPEAFRYSLSIGSCCWQRHHLVSMPTYDFSTSLTCEG</sequence>
<organism evidence="1 2">
    <name type="scientific">Dreissena polymorpha</name>
    <name type="common">Zebra mussel</name>
    <name type="synonym">Mytilus polymorpha</name>
    <dbReference type="NCBI Taxonomy" id="45954"/>
    <lineage>
        <taxon>Eukaryota</taxon>
        <taxon>Metazoa</taxon>
        <taxon>Spiralia</taxon>
        <taxon>Lophotrochozoa</taxon>
        <taxon>Mollusca</taxon>
        <taxon>Bivalvia</taxon>
        <taxon>Autobranchia</taxon>
        <taxon>Heteroconchia</taxon>
        <taxon>Euheterodonta</taxon>
        <taxon>Imparidentia</taxon>
        <taxon>Neoheterodontei</taxon>
        <taxon>Myida</taxon>
        <taxon>Dreissenoidea</taxon>
        <taxon>Dreissenidae</taxon>
        <taxon>Dreissena</taxon>
    </lineage>
</organism>
<dbReference type="AlphaFoldDB" id="A0A9D3Y8X4"/>
<comment type="caution">
    <text evidence="1">The sequence shown here is derived from an EMBL/GenBank/DDBJ whole genome shotgun (WGS) entry which is preliminary data.</text>
</comment>
<dbReference type="Proteomes" id="UP000828390">
    <property type="component" value="Unassembled WGS sequence"/>
</dbReference>
<name>A0A9D3Y8X4_DREPO</name>
<proteinExistence type="predicted"/>
<dbReference type="EMBL" id="JAIWYP010000016">
    <property type="protein sequence ID" value="KAH3696058.1"/>
    <property type="molecule type" value="Genomic_DNA"/>
</dbReference>
<gene>
    <name evidence="1" type="ORF">DPMN_083521</name>
</gene>
<reference evidence="1" key="2">
    <citation type="submission" date="2020-11" db="EMBL/GenBank/DDBJ databases">
        <authorList>
            <person name="McCartney M.A."/>
            <person name="Auch B."/>
            <person name="Kono T."/>
            <person name="Mallez S."/>
            <person name="Becker A."/>
            <person name="Gohl D.M."/>
            <person name="Silverstein K.A.T."/>
            <person name="Koren S."/>
            <person name="Bechman K.B."/>
            <person name="Herman A."/>
            <person name="Abrahante J.E."/>
            <person name="Garbe J."/>
        </authorList>
    </citation>
    <scope>NUCLEOTIDE SEQUENCE</scope>
    <source>
        <strain evidence="1">Duluth1</strain>
        <tissue evidence="1">Whole animal</tissue>
    </source>
</reference>
<evidence type="ECO:0000313" key="2">
    <source>
        <dbReference type="Proteomes" id="UP000828390"/>
    </source>
</evidence>
<reference evidence="1" key="1">
    <citation type="journal article" date="2019" name="bioRxiv">
        <title>The Genome of the Zebra Mussel, Dreissena polymorpha: A Resource for Invasive Species Research.</title>
        <authorList>
            <person name="McCartney M.A."/>
            <person name="Auch B."/>
            <person name="Kono T."/>
            <person name="Mallez S."/>
            <person name="Zhang Y."/>
            <person name="Obille A."/>
            <person name="Becker A."/>
            <person name="Abrahante J.E."/>
            <person name="Garbe J."/>
            <person name="Badalamenti J.P."/>
            <person name="Herman A."/>
            <person name="Mangelson H."/>
            <person name="Liachko I."/>
            <person name="Sullivan S."/>
            <person name="Sone E.D."/>
            <person name="Koren S."/>
            <person name="Silverstein K.A.T."/>
            <person name="Beckman K.B."/>
            <person name="Gohl D.M."/>
        </authorList>
    </citation>
    <scope>NUCLEOTIDE SEQUENCE</scope>
    <source>
        <strain evidence="1">Duluth1</strain>
        <tissue evidence="1">Whole animal</tissue>
    </source>
</reference>
<keyword evidence="2" id="KW-1185">Reference proteome</keyword>